<evidence type="ECO:0000313" key="5">
    <source>
        <dbReference type="EMBL" id="CAH0558114.1"/>
    </source>
</evidence>
<feature type="signal peptide" evidence="4">
    <location>
        <begin position="1"/>
        <end position="17"/>
    </location>
</feature>
<protein>
    <submittedName>
        <fullName evidence="5">Uncharacterized protein</fullName>
    </submittedName>
</protein>
<dbReference type="Proteomes" id="UP001154078">
    <property type="component" value="Chromosome 5"/>
</dbReference>
<dbReference type="OrthoDB" id="7255276at2759"/>
<keyword evidence="1 2" id="KW-0193">Cuticle</keyword>
<keyword evidence="4" id="KW-0732">Signal</keyword>
<dbReference type="InterPro" id="IPR031311">
    <property type="entry name" value="CHIT_BIND_RR_consensus"/>
</dbReference>
<organism evidence="5 6">
    <name type="scientific">Brassicogethes aeneus</name>
    <name type="common">Rape pollen beetle</name>
    <name type="synonym">Meligethes aeneus</name>
    <dbReference type="NCBI Taxonomy" id="1431903"/>
    <lineage>
        <taxon>Eukaryota</taxon>
        <taxon>Metazoa</taxon>
        <taxon>Ecdysozoa</taxon>
        <taxon>Arthropoda</taxon>
        <taxon>Hexapoda</taxon>
        <taxon>Insecta</taxon>
        <taxon>Pterygota</taxon>
        <taxon>Neoptera</taxon>
        <taxon>Endopterygota</taxon>
        <taxon>Coleoptera</taxon>
        <taxon>Polyphaga</taxon>
        <taxon>Cucujiformia</taxon>
        <taxon>Nitidulidae</taxon>
        <taxon>Meligethinae</taxon>
        <taxon>Brassicogethes</taxon>
    </lineage>
</organism>
<dbReference type="InterPro" id="IPR000618">
    <property type="entry name" value="Insect_cuticle"/>
</dbReference>
<dbReference type="PROSITE" id="PS00233">
    <property type="entry name" value="CHIT_BIND_RR_1"/>
    <property type="match status" value="1"/>
</dbReference>
<feature type="compositionally biased region" description="Low complexity" evidence="3">
    <location>
        <begin position="179"/>
        <end position="222"/>
    </location>
</feature>
<feature type="region of interest" description="Disordered" evidence="3">
    <location>
        <begin position="26"/>
        <end position="53"/>
    </location>
</feature>
<dbReference type="Pfam" id="PF00379">
    <property type="entry name" value="Chitin_bind_4"/>
    <property type="match status" value="1"/>
</dbReference>
<evidence type="ECO:0000256" key="1">
    <source>
        <dbReference type="ARBA" id="ARBA00022460"/>
    </source>
</evidence>
<evidence type="ECO:0000256" key="2">
    <source>
        <dbReference type="PROSITE-ProRule" id="PRU00497"/>
    </source>
</evidence>
<sequence>MFFFGFSVILVIANVFGAPLDAQNSQGYQQQGNNALQSQGHSQNPQQQGYHQQGIGALQNQVTNATSVEIVSQSEEVGPDGSIKFSFETSNGIHVQENVYTKKNEHPQPQQSNPEDPESASASSDIQVIEGEYSFKAPDGQVYNVKYIADENGFQPQGEHLPTPPPPPQGLADAMSAFQGQQQQQQQQQGQTQGQQQFAQQQQQSYSTQQQQGQTQQPLGGQ</sequence>
<proteinExistence type="predicted"/>
<feature type="region of interest" description="Disordered" evidence="3">
    <location>
        <begin position="153"/>
        <end position="222"/>
    </location>
</feature>
<dbReference type="GO" id="GO:0008010">
    <property type="term" value="F:structural constituent of chitin-based larval cuticle"/>
    <property type="evidence" value="ECO:0007669"/>
    <property type="project" value="TreeGrafter"/>
</dbReference>
<feature type="region of interest" description="Disordered" evidence="3">
    <location>
        <begin position="103"/>
        <end position="124"/>
    </location>
</feature>
<gene>
    <name evidence="5" type="ORF">MELIAE_LOCUS8657</name>
</gene>
<reference evidence="5" key="1">
    <citation type="submission" date="2021-12" db="EMBL/GenBank/DDBJ databases">
        <authorList>
            <person name="King R."/>
        </authorList>
    </citation>
    <scope>NUCLEOTIDE SEQUENCE</scope>
</reference>
<dbReference type="PROSITE" id="PS51155">
    <property type="entry name" value="CHIT_BIND_RR_2"/>
    <property type="match status" value="1"/>
</dbReference>
<dbReference type="AlphaFoldDB" id="A0A9P0FIQ7"/>
<feature type="compositionally biased region" description="Polar residues" evidence="3">
    <location>
        <begin position="107"/>
        <end position="124"/>
    </location>
</feature>
<name>A0A9P0FIQ7_BRAAE</name>
<dbReference type="GO" id="GO:0062129">
    <property type="term" value="C:chitin-based extracellular matrix"/>
    <property type="evidence" value="ECO:0007669"/>
    <property type="project" value="TreeGrafter"/>
</dbReference>
<accession>A0A9P0FIQ7</accession>
<evidence type="ECO:0000256" key="3">
    <source>
        <dbReference type="SAM" id="MobiDB-lite"/>
    </source>
</evidence>
<dbReference type="PANTHER" id="PTHR10380">
    <property type="entry name" value="CUTICLE PROTEIN"/>
    <property type="match status" value="1"/>
</dbReference>
<evidence type="ECO:0000256" key="4">
    <source>
        <dbReference type="SAM" id="SignalP"/>
    </source>
</evidence>
<evidence type="ECO:0000313" key="6">
    <source>
        <dbReference type="Proteomes" id="UP001154078"/>
    </source>
</evidence>
<dbReference type="EMBL" id="OV121136">
    <property type="protein sequence ID" value="CAH0558114.1"/>
    <property type="molecule type" value="Genomic_DNA"/>
</dbReference>
<dbReference type="InterPro" id="IPR050468">
    <property type="entry name" value="Cuticle_Struct_Prot"/>
</dbReference>
<dbReference type="PANTHER" id="PTHR10380:SF215">
    <property type="entry name" value="CUTICULAR PROTEIN 49AG"/>
    <property type="match status" value="1"/>
</dbReference>
<feature type="chain" id="PRO_5040430295" evidence="4">
    <location>
        <begin position="18"/>
        <end position="222"/>
    </location>
</feature>
<keyword evidence="6" id="KW-1185">Reference proteome</keyword>